<proteinExistence type="predicted"/>
<evidence type="ECO:0000313" key="2">
    <source>
        <dbReference type="Proteomes" id="UP000587002"/>
    </source>
</evidence>
<comment type="caution">
    <text evidence="1">The sequence shown here is derived from an EMBL/GenBank/DDBJ whole genome shotgun (WGS) entry which is preliminary data.</text>
</comment>
<gene>
    <name evidence="1" type="ORF">HNR68_003880</name>
</gene>
<dbReference type="EMBL" id="JACCFJ010000001">
    <property type="protein sequence ID" value="NYI85250.1"/>
    <property type="molecule type" value="Genomic_DNA"/>
</dbReference>
<protein>
    <submittedName>
        <fullName evidence="1">Uncharacterized protein</fullName>
    </submittedName>
</protein>
<reference evidence="1 2" key="1">
    <citation type="submission" date="2020-07" db="EMBL/GenBank/DDBJ databases">
        <title>Sequencing the genomes of 1000 actinobacteria strains.</title>
        <authorList>
            <person name="Klenk H.-P."/>
        </authorList>
    </citation>
    <scope>NUCLEOTIDE SEQUENCE [LARGE SCALE GENOMIC DNA]</scope>
    <source>
        <strain evidence="1 2">DSM 44065</strain>
    </source>
</reference>
<dbReference type="AlphaFoldDB" id="A0A853ASL8"/>
<accession>A0A853ASL8</accession>
<keyword evidence="2" id="KW-1185">Reference proteome</keyword>
<sequence>MADPGQGWEQEHALGGLVVPPVLGAEPLGSEDVDRLRRVVSRLVGLDAQHGGRAIAPLAARVFRATTALLAAGRYAPSVERDLLAVTAELGEVAGWLAFDSARFDAARGLNRQALRLARLAGDRGMELFVLGNTALQAHETGRPRAALDAVELMETRPLSPRLRALAGLRRARAAAALGDDRAFAVLARARSDLSDGVHRTDPEWSWWVTDRELAVHEGEVWRAVGEPARAVERYAAAVGATAERYRWARFIGGAFLLDALVGLRDWRDAEHAALALHRLAEHVGSGRAALRIRAAASAARRGGAPSSLDDTLVALVRRTS</sequence>
<organism evidence="1 2">
    <name type="scientific">Saccharopolyspora hordei</name>
    <dbReference type="NCBI Taxonomy" id="1838"/>
    <lineage>
        <taxon>Bacteria</taxon>
        <taxon>Bacillati</taxon>
        <taxon>Actinomycetota</taxon>
        <taxon>Actinomycetes</taxon>
        <taxon>Pseudonocardiales</taxon>
        <taxon>Pseudonocardiaceae</taxon>
        <taxon>Saccharopolyspora</taxon>
    </lineage>
</organism>
<name>A0A853ASL8_9PSEU</name>
<evidence type="ECO:0000313" key="1">
    <source>
        <dbReference type="EMBL" id="NYI85250.1"/>
    </source>
</evidence>
<dbReference type="Proteomes" id="UP000587002">
    <property type="component" value="Unassembled WGS sequence"/>
</dbReference>
<dbReference type="RefSeq" id="WP_246330491.1">
    <property type="nucleotide sequence ID" value="NZ_BAABFH010000001.1"/>
</dbReference>